<dbReference type="PROSITE" id="PS00163">
    <property type="entry name" value="FUMARATE_LYASES"/>
    <property type="match status" value="1"/>
</dbReference>
<evidence type="ECO:0000313" key="4">
    <source>
        <dbReference type="EMBL" id="MFD1485662.1"/>
    </source>
</evidence>
<dbReference type="Gene3D" id="1.10.40.30">
    <property type="entry name" value="Fumarase/aspartase (C-terminal domain)"/>
    <property type="match status" value="1"/>
</dbReference>
<dbReference type="InterPro" id="IPR018951">
    <property type="entry name" value="Fumarase_C_C"/>
</dbReference>
<dbReference type="PRINTS" id="PR00149">
    <property type="entry name" value="FUMRATELYASE"/>
</dbReference>
<sequence>MHYEEDCIGRLAVPDDVLYGVHTLRALDNFPIGPQIVHPALIQALIMIKQAAAGVNQAAGTLSAPIAQAIDQACWQLRQHAHPEAFPIAAIQGGAGTSTNMNVNEVIAKLATQLSGVTIHPNDHVNQSQSTNDVYPTAGKMALLQLLPALLAAVAQLTQTLRQKAAATQTVLKVGRTQLQDAVPTTWGHSFNAYASMFTRDLHRLRQAAGGLKSVNLGATAIGTGVNASDYYRHHIVAAVSACANLPLQPAADLFDATQDVDVLVTFSAALKALAVNLNKFCNDLRLLGSGPQAGFNELRLPARQAGSSIMPGKVNPVIPEAVNQVCFAVIGQDVTVTMAAEAGQLELNAFEPVIFASLFTSMTQLTQAVGMLSTKCVAGLQVNAGACRAQVEHSAIAATVLVPYLGYERTMRLIKTALATDQAVPDLLAKQQLLPPATIAQIFSPASLTGQAPAAAAVNQ</sequence>
<organism evidence="4 5">
    <name type="scientific">Lacticaseibacillus baoqingensis</name>
    <dbReference type="NCBI Taxonomy" id="2486013"/>
    <lineage>
        <taxon>Bacteria</taxon>
        <taxon>Bacillati</taxon>
        <taxon>Bacillota</taxon>
        <taxon>Bacilli</taxon>
        <taxon>Lactobacillales</taxon>
        <taxon>Lactobacillaceae</taxon>
        <taxon>Lacticaseibacillus</taxon>
    </lineage>
</organism>
<reference evidence="5" key="1">
    <citation type="journal article" date="2019" name="Int. J. Syst. Evol. Microbiol.">
        <title>The Global Catalogue of Microorganisms (GCM) 10K type strain sequencing project: providing services to taxonomists for standard genome sequencing and annotation.</title>
        <authorList>
            <consortium name="The Broad Institute Genomics Platform"/>
            <consortium name="The Broad Institute Genome Sequencing Center for Infectious Disease"/>
            <person name="Wu L."/>
            <person name="Ma J."/>
        </authorList>
    </citation>
    <scope>NUCLEOTIDE SEQUENCE [LARGE SCALE GENOMIC DNA]</scope>
    <source>
        <strain evidence="5">CCM 8903</strain>
    </source>
</reference>
<dbReference type="PANTHER" id="PTHR42696">
    <property type="entry name" value="ASPARTATE AMMONIA-LYASE"/>
    <property type="match status" value="1"/>
</dbReference>
<dbReference type="InterPro" id="IPR022761">
    <property type="entry name" value="Fumarate_lyase_N"/>
</dbReference>
<dbReference type="GO" id="GO:0008797">
    <property type="term" value="F:aspartate ammonia-lyase activity"/>
    <property type="evidence" value="ECO:0007669"/>
    <property type="project" value="UniProtKB-EC"/>
</dbReference>
<dbReference type="EMBL" id="JBHTON010000035">
    <property type="protein sequence ID" value="MFD1485662.1"/>
    <property type="molecule type" value="Genomic_DNA"/>
</dbReference>
<keyword evidence="5" id="KW-1185">Reference proteome</keyword>
<dbReference type="Pfam" id="PF00206">
    <property type="entry name" value="Lyase_1"/>
    <property type="match status" value="1"/>
</dbReference>
<dbReference type="InterPro" id="IPR000362">
    <property type="entry name" value="Fumarate_lyase_fam"/>
</dbReference>
<dbReference type="InterPro" id="IPR024083">
    <property type="entry name" value="Fumarase/histidase_N"/>
</dbReference>
<dbReference type="SUPFAM" id="SSF48557">
    <property type="entry name" value="L-aspartase-like"/>
    <property type="match status" value="1"/>
</dbReference>
<evidence type="ECO:0000259" key="3">
    <source>
        <dbReference type="Pfam" id="PF10415"/>
    </source>
</evidence>
<dbReference type="Proteomes" id="UP001597252">
    <property type="component" value="Unassembled WGS sequence"/>
</dbReference>
<protein>
    <submittedName>
        <fullName evidence="4">Aspartate ammonia-lyase</fullName>
        <ecNumber evidence="4">4.3.1.1</ecNumber>
    </submittedName>
</protein>
<comment type="caution">
    <text evidence="4">The sequence shown here is derived from an EMBL/GenBank/DDBJ whole genome shotgun (WGS) entry which is preliminary data.</text>
</comment>
<dbReference type="InterPro" id="IPR020557">
    <property type="entry name" value="Fumarate_lyase_CS"/>
</dbReference>
<dbReference type="RefSeq" id="WP_125749322.1">
    <property type="nucleotide sequence ID" value="NZ_JBHTON010000035.1"/>
</dbReference>
<dbReference type="NCBIfam" id="NF008909">
    <property type="entry name" value="PRK12273.1"/>
    <property type="match status" value="1"/>
</dbReference>
<dbReference type="InterPro" id="IPR051546">
    <property type="entry name" value="Aspartate_Ammonia-Lyase"/>
</dbReference>
<feature type="domain" description="Fumarase C C-terminal" evidence="3">
    <location>
        <begin position="399"/>
        <end position="451"/>
    </location>
</feature>
<accession>A0ABW4E715</accession>
<dbReference type="EC" id="4.3.1.1" evidence="4"/>
<gene>
    <name evidence="4" type="ORF">ACFQ5J_10510</name>
</gene>
<dbReference type="InterPro" id="IPR008948">
    <property type="entry name" value="L-Aspartase-like"/>
</dbReference>
<feature type="domain" description="Fumarate lyase N-terminal" evidence="2">
    <location>
        <begin position="9"/>
        <end position="332"/>
    </location>
</feature>
<keyword evidence="1 4" id="KW-0456">Lyase</keyword>
<evidence type="ECO:0000256" key="1">
    <source>
        <dbReference type="ARBA" id="ARBA00023239"/>
    </source>
</evidence>
<dbReference type="PANTHER" id="PTHR42696:SF2">
    <property type="entry name" value="ASPARTATE AMMONIA-LYASE"/>
    <property type="match status" value="1"/>
</dbReference>
<proteinExistence type="predicted"/>
<dbReference type="Pfam" id="PF10415">
    <property type="entry name" value="FumaraseC_C"/>
    <property type="match status" value="1"/>
</dbReference>
<evidence type="ECO:0000259" key="2">
    <source>
        <dbReference type="Pfam" id="PF00206"/>
    </source>
</evidence>
<evidence type="ECO:0000313" key="5">
    <source>
        <dbReference type="Proteomes" id="UP001597252"/>
    </source>
</evidence>
<name>A0ABW4E715_9LACO</name>
<dbReference type="Gene3D" id="1.10.275.10">
    <property type="entry name" value="Fumarase/aspartase (N-terminal domain)"/>
    <property type="match status" value="1"/>
</dbReference>
<dbReference type="Gene3D" id="1.20.200.10">
    <property type="entry name" value="Fumarase/aspartase (Central domain)"/>
    <property type="match status" value="1"/>
</dbReference>